<evidence type="ECO:0000313" key="3">
    <source>
        <dbReference type="Proteomes" id="UP000051048"/>
    </source>
</evidence>
<dbReference type="Gene3D" id="3.30.1330.30">
    <property type="match status" value="1"/>
</dbReference>
<dbReference type="PATRIC" id="fig|1423740.3.peg.1622"/>
<dbReference type="RefSeq" id="WP_025020626.1">
    <property type="nucleotide sequence ID" value="NZ_AZFH01000181.1"/>
</dbReference>
<dbReference type="AlphaFoldDB" id="A0A0R1T6S8"/>
<name>A0A0R1T6S8_9LACO</name>
<evidence type="ECO:0000313" key="2">
    <source>
        <dbReference type="EMBL" id="KRL77095.1"/>
    </source>
</evidence>
<sequence length="101" mass="11217">MENKQKVLNLLGLARRAGKITTGSELVLNEVRNNKAHLVFVANDSGKDIQKRMADKCTSFHVVLDKESFTQTELSIAIGQKRTVLAVCDIGFAKKMRSLLD</sequence>
<dbReference type="InterPro" id="IPR029064">
    <property type="entry name" value="Ribosomal_eL30-like_sf"/>
</dbReference>
<dbReference type="Proteomes" id="UP000051048">
    <property type="component" value="Unassembled WGS sequence"/>
</dbReference>
<evidence type="ECO:0000259" key="1">
    <source>
        <dbReference type="Pfam" id="PF01248"/>
    </source>
</evidence>
<dbReference type="Pfam" id="PF01248">
    <property type="entry name" value="Ribosomal_L7Ae"/>
    <property type="match status" value="1"/>
</dbReference>
<organism evidence="2 3">
    <name type="scientific">Ligilactobacillus equi DSM 15833 = JCM 10991</name>
    <dbReference type="NCBI Taxonomy" id="1423740"/>
    <lineage>
        <taxon>Bacteria</taxon>
        <taxon>Bacillati</taxon>
        <taxon>Bacillota</taxon>
        <taxon>Bacilli</taxon>
        <taxon>Lactobacillales</taxon>
        <taxon>Lactobacillaceae</taxon>
        <taxon>Ligilactobacillus</taxon>
    </lineage>
</organism>
<dbReference type="InterPro" id="IPR004038">
    <property type="entry name" value="Ribosomal_eL8/eL30/eS12/Gad45"/>
</dbReference>
<dbReference type="OrthoDB" id="9794863at2"/>
<dbReference type="NCBIfam" id="NF005585">
    <property type="entry name" value="PRK07283.1"/>
    <property type="match status" value="1"/>
</dbReference>
<dbReference type="STRING" id="1423740.FC36_GL001497"/>
<dbReference type="SUPFAM" id="SSF55315">
    <property type="entry name" value="L30e-like"/>
    <property type="match status" value="1"/>
</dbReference>
<protein>
    <recommendedName>
        <fullName evidence="1">Ribosomal protein eL8/eL30/eS12/Gadd45 domain-containing protein</fullName>
    </recommendedName>
</protein>
<comment type="caution">
    <text evidence="2">The sequence shown here is derived from an EMBL/GenBank/DDBJ whole genome shotgun (WGS) entry which is preliminary data.</text>
</comment>
<proteinExistence type="predicted"/>
<reference evidence="2 3" key="1">
    <citation type="journal article" date="2015" name="Genome Announc.">
        <title>Expanding the biotechnology potential of lactobacilli through comparative genomics of 213 strains and associated genera.</title>
        <authorList>
            <person name="Sun Z."/>
            <person name="Harris H.M."/>
            <person name="McCann A."/>
            <person name="Guo C."/>
            <person name="Argimon S."/>
            <person name="Zhang W."/>
            <person name="Yang X."/>
            <person name="Jeffery I.B."/>
            <person name="Cooney J.C."/>
            <person name="Kagawa T.F."/>
            <person name="Liu W."/>
            <person name="Song Y."/>
            <person name="Salvetti E."/>
            <person name="Wrobel A."/>
            <person name="Rasinkangas P."/>
            <person name="Parkhill J."/>
            <person name="Rea M.C."/>
            <person name="O'Sullivan O."/>
            <person name="Ritari J."/>
            <person name="Douillard F.P."/>
            <person name="Paul Ross R."/>
            <person name="Yang R."/>
            <person name="Briner A.E."/>
            <person name="Felis G.E."/>
            <person name="de Vos W.M."/>
            <person name="Barrangou R."/>
            <person name="Klaenhammer T.R."/>
            <person name="Caufield P.W."/>
            <person name="Cui Y."/>
            <person name="Zhang H."/>
            <person name="O'Toole P.W."/>
        </authorList>
    </citation>
    <scope>NUCLEOTIDE SEQUENCE [LARGE SCALE GENOMIC DNA]</scope>
    <source>
        <strain evidence="2 3">DSM 15833</strain>
    </source>
</reference>
<gene>
    <name evidence="2" type="ORF">FC36_GL001497</name>
</gene>
<feature type="domain" description="Ribosomal protein eL8/eL30/eS12/Gadd45" evidence="1">
    <location>
        <begin position="6"/>
        <end position="87"/>
    </location>
</feature>
<accession>A0A0R1T6S8</accession>
<dbReference type="EMBL" id="AZFH01000181">
    <property type="protein sequence ID" value="KRL77095.1"/>
    <property type="molecule type" value="Genomic_DNA"/>
</dbReference>